<dbReference type="PANTHER" id="PTHR13353:SF5">
    <property type="entry name" value="TRANSMEMBRANE PROTEIN 19"/>
    <property type="match status" value="1"/>
</dbReference>
<feature type="transmembrane region" description="Helical" evidence="6">
    <location>
        <begin position="156"/>
        <end position="174"/>
    </location>
</feature>
<evidence type="ECO:0000256" key="1">
    <source>
        <dbReference type="ARBA" id="ARBA00004141"/>
    </source>
</evidence>
<reference evidence="8" key="1">
    <citation type="submission" date="2015-11" db="EMBL/GenBank/DDBJ databases">
        <authorList>
            <person name="Varghese N."/>
        </authorList>
    </citation>
    <scope>NUCLEOTIDE SEQUENCE [LARGE SCALE GENOMIC DNA]</scope>
</reference>
<feature type="transmembrane region" description="Helical" evidence="6">
    <location>
        <begin position="117"/>
        <end position="135"/>
    </location>
</feature>
<keyword evidence="5 6" id="KW-0472">Membrane</keyword>
<keyword evidence="8" id="KW-1185">Reference proteome</keyword>
<feature type="transmembrane region" description="Helical" evidence="6">
    <location>
        <begin position="51"/>
        <end position="73"/>
    </location>
</feature>
<feature type="transmembrane region" description="Helical" evidence="6">
    <location>
        <begin position="7"/>
        <end position="31"/>
    </location>
</feature>
<evidence type="ECO:0000256" key="2">
    <source>
        <dbReference type="ARBA" id="ARBA00009012"/>
    </source>
</evidence>
<sequence length="497" mass="54495">MEGKLDWLWAFLLVISIFGVIAISEILRGIFKLDPEVTRKVVHISVGVAVFPAPIIFSSSLPMIAIALIFIVVNFLSIKMRLFKGMDSVERQTFGTVYYPLAFLILVLVFWKNHPAIISISMLALALGDALAAIVGESVKNPKIYNLTGDKKSIQGSVAMFLTTAFIVAIFLYFTSDSIQWWGKTLALSGEDIILISILTALFTTVFEAIGSYGFDNLFIPISSSFMLYSLVVVDGLNQFLIAFALAILIAAISFKLKFLSLNGAVGTFILAVIIFGVGGWKWTLPILAFFVLSSLISKIGKKKKENFDLIFEKSSTRDIYQVMANGGIAGLTAVIYQFLQNEIFYFAYLGSISAATFDTWATEIGTLFPTKPRLLTNFKRVEPGTSGAVSLKGSVGGLIGSIIIFSSAMLWVKFNFARLLVVVLSGLFGGFVDSFIGATLQAQYKCNVCSKTTEKKFHCDNFTSLVRGKRWMNNDFVNFVCTSTGALSGLAFLMII</sequence>
<dbReference type="Proteomes" id="UP000320623">
    <property type="component" value="Unassembled WGS sequence"/>
</dbReference>
<proteinExistence type="inferred from homology"/>
<evidence type="ECO:0000313" key="7">
    <source>
        <dbReference type="EMBL" id="CUU03696.1"/>
    </source>
</evidence>
<evidence type="ECO:0000256" key="5">
    <source>
        <dbReference type="ARBA" id="ARBA00023136"/>
    </source>
</evidence>
<evidence type="ECO:0000256" key="6">
    <source>
        <dbReference type="SAM" id="Phobius"/>
    </source>
</evidence>
<feature type="transmembrane region" description="Helical" evidence="6">
    <location>
        <begin position="390"/>
        <end position="411"/>
    </location>
</feature>
<comment type="similarity">
    <text evidence="2">Belongs to the TMEM19 family.</text>
</comment>
<evidence type="ECO:0000256" key="4">
    <source>
        <dbReference type="ARBA" id="ARBA00022989"/>
    </source>
</evidence>
<dbReference type="AlphaFoldDB" id="A0A0S4MXK7"/>
<comment type="subcellular location">
    <subcellularLocation>
        <location evidence="1">Membrane</location>
        <topology evidence="1">Multi-pass membrane protein</topology>
    </subcellularLocation>
</comment>
<dbReference type="GO" id="GO:0016020">
    <property type="term" value="C:membrane"/>
    <property type="evidence" value="ECO:0007669"/>
    <property type="project" value="UniProtKB-SubCell"/>
</dbReference>
<dbReference type="Pfam" id="PF01940">
    <property type="entry name" value="DUF92"/>
    <property type="match status" value="1"/>
</dbReference>
<keyword evidence="4 6" id="KW-1133">Transmembrane helix</keyword>
<dbReference type="STRING" id="1643428.GCA_001442855_00799"/>
<dbReference type="EMBL" id="FAOO01000004">
    <property type="protein sequence ID" value="CUU03696.1"/>
    <property type="molecule type" value="Genomic_DNA"/>
</dbReference>
<dbReference type="OrthoDB" id="9770047at2"/>
<dbReference type="InterPro" id="IPR002794">
    <property type="entry name" value="DUF92_TMEM19"/>
</dbReference>
<evidence type="ECO:0000313" key="8">
    <source>
        <dbReference type="Proteomes" id="UP000320623"/>
    </source>
</evidence>
<accession>A0A0S4MXK7</accession>
<feature type="transmembrane region" description="Helical" evidence="6">
    <location>
        <begin position="194"/>
        <end position="215"/>
    </location>
</feature>
<name>A0A0S4MXK7_9BACT</name>
<feature type="transmembrane region" description="Helical" evidence="6">
    <location>
        <begin position="477"/>
        <end position="496"/>
    </location>
</feature>
<protein>
    <submittedName>
        <fullName evidence="7">TIGR00297 family protein</fullName>
    </submittedName>
</protein>
<feature type="transmembrane region" description="Helical" evidence="6">
    <location>
        <begin position="227"/>
        <end position="253"/>
    </location>
</feature>
<feature type="transmembrane region" description="Helical" evidence="6">
    <location>
        <begin position="265"/>
        <end position="298"/>
    </location>
</feature>
<dbReference type="PANTHER" id="PTHR13353">
    <property type="entry name" value="TRANSMEMBRANE PROTEIN 19"/>
    <property type="match status" value="1"/>
</dbReference>
<gene>
    <name evidence="7" type="ORF">JGI1_00820</name>
</gene>
<evidence type="ECO:0000256" key="3">
    <source>
        <dbReference type="ARBA" id="ARBA00022692"/>
    </source>
</evidence>
<feature type="transmembrane region" description="Helical" evidence="6">
    <location>
        <begin position="94"/>
        <end position="111"/>
    </location>
</feature>
<organism evidence="7 8">
    <name type="scientific">Candidatus Thermokryptus mobilis</name>
    <dbReference type="NCBI Taxonomy" id="1643428"/>
    <lineage>
        <taxon>Bacteria</taxon>
        <taxon>Pseudomonadati</taxon>
        <taxon>Candidatus Kryptoniota</taxon>
        <taxon>Candidatus Thermokryptus</taxon>
    </lineage>
</organism>
<feature type="transmembrane region" description="Helical" evidence="6">
    <location>
        <begin position="417"/>
        <end position="437"/>
    </location>
</feature>
<keyword evidence="3 6" id="KW-0812">Transmembrane</keyword>